<feature type="transmembrane region" description="Helical" evidence="1">
    <location>
        <begin position="39"/>
        <end position="58"/>
    </location>
</feature>
<evidence type="ECO:0000259" key="2">
    <source>
        <dbReference type="Pfam" id="PF06744"/>
    </source>
</evidence>
<keyword evidence="6" id="KW-1185">Reference proteome</keyword>
<dbReference type="Pfam" id="PF06744">
    <property type="entry name" value="IcmF_C"/>
    <property type="match status" value="1"/>
</dbReference>
<dbReference type="InterPro" id="IPR027417">
    <property type="entry name" value="P-loop_NTPase"/>
</dbReference>
<dbReference type="PANTHER" id="PTHR36153:SF1">
    <property type="entry name" value="TYPE VI SECRETION SYSTEM COMPONENT TSSM1"/>
    <property type="match status" value="1"/>
</dbReference>
<proteinExistence type="predicted"/>
<dbReference type="PANTHER" id="PTHR36153">
    <property type="entry name" value="INNER MEMBRANE PROTEIN-RELATED"/>
    <property type="match status" value="1"/>
</dbReference>
<evidence type="ECO:0000259" key="4">
    <source>
        <dbReference type="Pfam" id="PF14331"/>
    </source>
</evidence>
<dbReference type="InterPro" id="IPR010623">
    <property type="entry name" value="IcmF_C"/>
</dbReference>
<evidence type="ECO:0000313" key="6">
    <source>
        <dbReference type="Proteomes" id="UP000280346"/>
    </source>
</evidence>
<comment type="caution">
    <text evidence="5">The sequence shown here is derived from an EMBL/GenBank/DDBJ whole genome shotgun (WGS) entry which is preliminary data.</text>
</comment>
<dbReference type="OrthoDB" id="9758229at2"/>
<evidence type="ECO:0000256" key="1">
    <source>
        <dbReference type="SAM" id="Phobius"/>
    </source>
</evidence>
<organism evidence="5 6">
    <name type="scientific">Azospirillum doebereinerae</name>
    <dbReference type="NCBI Taxonomy" id="92933"/>
    <lineage>
        <taxon>Bacteria</taxon>
        <taxon>Pseudomonadati</taxon>
        <taxon>Pseudomonadota</taxon>
        <taxon>Alphaproteobacteria</taxon>
        <taxon>Rhodospirillales</taxon>
        <taxon>Azospirillaceae</taxon>
        <taxon>Azospirillum</taxon>
    </lineage>
</organism>
<name>A0A3S0WP38_9PROT</name>
<reference evidence="5 6" key="1">
    <citation type="submission" date="2018-12" db="EMBL/GenBank/DDBJ databases">
        <authorList>
            <person name="Yang Y."/>
        </authorList>
    </citation>
    <scope>NUCLEOTIDE SEQUENCE [LARGE SCALE GENOMIC DNA]</scope>
    <source>
        <strain evidence="5 6">GSF71</strain>
    </source>
</reference>
<dbReference type="Pfam" id="PF14331">
    <property type="entry name" value="IcmF-related_N"/>
    <property type="match status" value="1"/>
</dbReference>
<feature type="transmembrane region" description="Helical" evidence="1">
    <location>
        <begin position="444"/>
        <end position="465"/>
    </location>
</feature>
<keyword evidence="1" id="KW-0472">Membrane</keyword>
<evidence type="ECO:0000259" key="3">
    <source>
        <dbReference type="Pfam" id="PF06761"/>
    </source>
</evidence>
<feature type="domain" description="Type VI secretion system IcmF C-terminal" evidence="2">
    <location>
        <begin position="1049"/>
        <end position="1154"/>
    </location>
</feature>
<sequence length="1174" mass="126124">MGRLIAILRSPAVLGFLGAVFAAALIALLGPLAGLDLPWLAVAAAVPFPLWGVALVLMRRRAAAAERRMVEGVTGGLDARAADEEVAGLRQTFTQSLALLKAGRKERGLGDGYLYGTPWYVIIGPPGAGKTTALVKSGLNFPLAGGEGAAAPLKGVGGTRQCDWWFADEAIFLDTAGRYTTQDSHEAVDQTGWGAFLKLLKDSRSRQPINGVLVAIAVPDLASADPAERLAHAAAIRRRLRELYEELKVKAPVYLLLTKSDLIAGFNEFFHDLNRDERKQILGVTLPATPVELDDGGMAQLGAGLDGIATRLSARAVDRIQQESAQERRGAIFAFPSQIASLKEPILDFVGAAFKANRYEPALRLRGVYFTSGTQEGTQIDRLIGGLSESFGIPAAPFRGGAGAAAQSRSYFLGNLLSGVVFREANLVGFDPGAERRRLWIPRIVYSLLALVTVGATAAWVAGYLDNSGLIDRQQRSVDAYRPKAESLTAGTLADDDLRRVLPVLNELRTLPAGHDTLAAKQRLALDFGLYQGDKLEEAGDTLYVRAVNGLMVPRLLVRVQRDLRDRLQADDAPAVEALLRLYLGLGGAGPVVADEVTPWLAGWLRRVTPPLSIDETRQAQEHLAAGLAAPSGLPKANLDAGLIRQAREVLLRTPLPARAYAAIVASAAAKQLPEWRLSDQAGPEGDRVFRRLSGARLSDGVPGLYTYQGFTTVVLPALPGAARSVRDLSWLLGPPRGEETGAELETEALTLYLRDYATRWDALLNDLALVTAANPQQLGEQVNILSGRTSPLQRLLAAVTGETTLQRMPEAPAGAAAAVPAAAVPAPVAALAGALGDTKTAKLVSQMVDDRFRALNDFTRGASGAKLEELLRSLESVHAVLSRLAFGQGANQKLFDAAASGGGEVFQRLATDMAYYPQPVRRWTSELVQQGTERTLSGARAQISAEWQSSVLPWCKRALDNRYPFTRGAGSDVGLDDFARLFAPGGLIDGFFTNRLRPFVDTTKEPWRWQAGSGDLGIPDSVLPVFQHAAMIRDAFFPDGGRVPSLRFELRPTYLGAGVEQVDLDVDGQRLTFARNATLAQAVQWPKPGGAGDLRVTFTGLPPELPEMTQRTGSWAWFRTLDANRGRKGGVPDRIPVSFGAGGKSVGFDVRMTSAVNPFSIRDLKEFRCPDSL</sequence>
<feature type="domain" description="IcmF-related" evidence="3">
    <location>
        <begin position="502"/>
        <end position="805"/>
    </location>
</feature>
<keyword evidence="1" id="KW-1133">Transmembrane helix</keyword>
<accession>A0A3S0WP38</accession>
<dbReference type="NCBIfam" id="TIGR03348">
    <property type="entry name" value="VI_IcmF"/>
    <property type="match status" value="1"/>
</dbReference>
<keyword evidence="1" id="KW-0812">Transmembrane</keyword>
<dbReference type="InterPro" id="IPR017731">
    <property type="entry name" value="TssM1-like"/>
</dbReference>
<dbReference type="RefSeq" id="WP_126994845.1">
    <property type="nucleotide sequence ID" value="NZ_JBNPXW010000002.1"/>
</dbReference>
<dbReference type="Pfam" id="PF06761">
    <property type="entry name" value="IcmF-related"/>
    <property type="match status" value="1"/>
</dbReference>
<feature type="domain" description="Type VI secretion system component TssM1 N-terminal" evidence="4">
    <location>
        <begin position="187"/>
        <end position="447"/>
    </location>
</feature>
<dbReference type="InterPro" id="IPR025743">
    <property type="entry name" value="TssM1_N"/>
</dbReference>
<dbReference type="InterPro" id="IPR053156">
    <property type="entry name" value="T6SS_TssM-like"/>
</dbReference>
<evidence type="ECO:0000313" key="5">
    <source>
        <dbReference type="EMBL" id="RUQ74946.1"/>
    </source>
</evidence>
<feature type="transmembrane region" description="Helical" evidence="1">
    <location>
        <begin position="12"/>
        <end position="33"/>
    </location>
</feature>
<gene>
    <name evidence="5" type="primary">tssM</name>
    <name evidence="5" type="ORF">EJ913_03495</name>
</gene>
<protein>
    <submittedName>
        <fullName evidence="5">Type VI secretion system membrane subunit TssM</fullName>
    </submittedName>
</protein>
<dbReference type="SUPFAM" id="SSF52540">
    <property type="entry name" value="P-loop containing nucleoside triphosphate hydrolases"/>
    <property type="match status" value="1"/>
</dbReference>
<dbReference type="AlphaFoldDB" id="A0A3S0WP38"/>
<dbReference type="EMBL" id="RZIJ01000002">
    <property type="protein sequence ID" value="RUQ74946.1"/>
    <property type="molecule type" value="Genomic_DNA"/>
</dbReference>
<dbReference type="InterPro" id="IPR009612">
    <property type="entry name" value="IcmF-rel"/>
</dbReference>
<dbReference type="Proteomes" id="UP000280346">
    <property type="component" value="Unassembled WGS sequence"/>
</dbReference>